<evidence type="ECO:0000259" key="1">
    <source>
        <dbReference type="Pfam" id="PF01636"/>
    </source>
</evidence>
<dbReference type="InterPro" id="IPR052732">
    <property type="entry name" value="Cell-binding_unc_protein"/>
</dbReference>
<dbReference type="AlphaFoldDB" id="A0A935T4C1"/>
<proteinExistence type="predicted"/>
<dbReference type="SUPFAM" id="SSF52540">
    <property type="entry name" value="P-loop containing nucleoside triphosphate hydrolases"/>
    <property type="match status" value="1"/>
</dbReference>
<dbReference type="PANTHER" id="PTHR43883:SF1">
    <property type="entry name" value="GLUCONOKINASE"/>
    <property type="match status" value="1"/>
</dbReference>
<dbReference type="SUPFAM" id="SSF56112">
    <property type="entry name" value="Protein kinase-like (PK-like)"/>
    <property type="match status" value="1"/>
</dbReference>
<name>A0A935T4C1_9PROT</name>
<dbReference type="Proteomes" id="UP000706151">
    <property type="component" value="Unassembled WGS sequence"/>
</dbReference>
<reference evidence="2 3" key="1">
    <citation type="submission" date="2020-10" db="EMBL/GenBank/DDBJ databases">
        <title>Connecting structure to function with the recovery of over 1000 high-quality activated sludge metagenome-assembled genomes encoding full-length rRNA genes using long-read sequencing.</title>
        <authorList>
            <person name="Singleton C.M."/>
            <person name="Petriglieri F."/>
            <person name="Kristensen J.M."/>
            <person name="Kirkegaard R.H."/>
            <person name="Michaelsen T.Y."/>
            <person name="Andersen M.H."/>
            <person name="Karst S.M."/>
            <person name="Dueholm M.S."/>
            <person name="Nielsen P.H."/>
            <person name="Albertsen M."/>
        </authorList>
    </citation>
    <scope>NUCLEOTIDE SEQUENCE [LARGE SCALE GENOMIC DNA]</scope>
    <source>
        <strain evidence="2">Fred_18-Q3-R57-64_BAT3C.720</strain>
    </source>
</reference>
<dbReference type="InterPro" id="IPR027417">
    <property type="entry name" value="P-loop_NTPase"/>
</dbReference>
<dbReference type="Pfam" id="PF01636">
    <property type="entry name" value="APH"/>
    <property type="match status" value="1"/>
</dbReference>
<dbReference type="EMBL" id="JADJOT010000002">
    <property type="protein sequence ID" value="MBK7952725.1"/>
    <property type="molecule type" value="Genomic_DNA"/>
</dbReference>
<organism evidence="2 3">
    <name type="scientific">Candidatus Accumulibacter affinis</name>
    <dbReference type="NCBI Taxonomy" id="2954384"/>
    <lineage>
        <taxon>Bacteria</taxon>
        <taxon>Pseudomonadati</taxon>
        <taxon>Pseudomonadota</taxon>
        <taxon>Betaproteobacteria</taxon>
        <taxon>Candidatus Accumulibacter</taxon>
    </lineage>
</organism>
<dbReference type="Pfam" id="PF13671">
    <property type="entry name" value="AAA_33"/>
    <property type="match status" value="1"/>
</dbReference>
<accession>A0A935T4C1</accession>
<gene>
    <name evidence="2" type="ORF">IPK02_01485</name>
</gene>
<dbReference type="Gene3D" id="3.40.50.300">
    <property type="entry name" value="P-loop containing nucleotide triphosphate hydrolases"/>
    <property type="match status" value="1"/>
</dbReference>
<protein>
    <submittedName>
        <fullName evidence="2">AAA family ATPase</fullName>
    </submittedName>
</protein>
<evidence type="ECO:0000313" key="2">
    <source>
        <dbReference type="EMBL" id="MBK7952725.1"/>
    </source>
</evidence>
<comment type="caution">
    <text evidence="2">The sequence shown here is derived from an EMBL/GenBank/DDBJ whole genome shotgun (WGS) entry which is preliminary data.</text>
</comment>
<dbReference type="InterPro" id="IPR011009">
    <property type="entry name" value="Kinase-like_dom_sf"/>
</dbReference>
<sequence length="504" mass="55362">MASALPPLIEALLNPALYPDPTERVELIETHASWVLLAGEFVYKIKKSVVLPFLDYGTLAQRRVCCEAELRLNRRFAPQLYLAVLPIVGSPASPQIGGPGTAIEFAVKMRRFAESGRLDRLCRRGQLRLQQVSELAATIAAFHEQAAPAPQATRFGEPAQVLGPMLENFDELRKLLPDRAQQTRLKLLADWTAATGERLTPHLAARKTAARVRECHGDLHLGNLVLIDGKVQIFDCIEFSEDLRWIDVASEIAFTYIDLLDQGQPGLAGWLVNEWLACSADYDAVPVLRLYAVYRALVRAKVAAIRARQANADVGQAMNYLTLAEQLMTPPPARLIITHGVAGCGKTRASRRLLLGDPAATTLRLRSDVERKRLFGIAPIAVSGSPTDGGIYASEASELTYRHLYALASQLLAAGWSVIVDAAFLERARRDAFRRLAREAEVAFSIIAPQARPAQLRARVRGRLAKGRNASEATIDVLERQLARIEALGADERQCLLAASSAKY</sequence>
<dbReference type="PANTHER" id="PTHR43883">
    <property type="entry name" value="SLR0207 PROTEIN"/>
    <property type="match status" value="1"/>
</dbReference>
<dbReference type="Gene3D" id="3.90.1200.10">
    <property type="match status" value="1"/>
</dbReference>
<dbReference type="InterPro" id="IPR002575">
    <property type="entry name" value="Aminoglycoside_PTrfase"/>
</dbReference>
<feature type="domain" description="Aminoglycoside phosphotransferase" evidence="1">
    <location>
        <begin position="129"/>
        <end position="281"/>
    </location>
</feature>
<evidence type="ECO:0000313" key="3">
    <source>
        <dbReference type="Proteomes" id="UP000706151"/>
    </source>
</evidence>